<protein>
    <submittedName>
        <fullName evidence="2">Unannotated protein</fullName>
    </submittedName>
</protein>
<organism evidence="2">
    <name type="scientific">freshwater metagenome</name>
    <dbReference type="NCBI Taxonomy" id="449393"/>
    <lineage>
        <taxon>unclassified sequences</taxon>
        <taxon>metagenomes</taxon>
        <taxon>ecological metagenomes</taxon>
    </lineage>
</organism>
<feature type="region of interest" description="Disordered" evidence="1">
    <location>
        <begin position="1"/>
        <end position="39"/>
    </location>
</feature>
<accession>A0A6J6WAJ2</accession>
<dbReference type="EMBL" id="CAEZZV010000113">
    <property type="protein sequence ID" value="CAB4781951.1"/>
    <property type="molecule type" value="Genomic_DNA"/>
</dbReference>
<evidence type="ECO:0000256" key="1">
    <source>
        <dbReference type="SAM" id="MobiDB-lite"/>
    </source>
</evidence>
<dbReference type="AlphaFoldDB" id="A0A6J6WAJ2"/>
<proteinExistence type="predicted"/>
<feature type="compositionally biased region" description="Basic and acidic residues" evidence="1">
    <location>
        <begin position="13"/>
        <end position="26"/>
    </location>
</feature>
<sequence>MPHGFGPAPVGDGIEKMDDAMAKLDQSDNQAAQHGQDKR</sequence>
<gene>
    <name evidence="2" type="ORF">UFOPK2921_00921</name>
</gene>
<evidence type="ECO:0000313" key="2">
    <source>
        <dbReference type="EMBL" id="CAB4781951.1"/>
    </source>
</evidence>
<reference evidence="2" key="1">
    <citation type="submission" date="2020-05" db="EMBL/GenBank/DDBJ databases">
        <authorList>
            <person name="Chiriac C."/>
            <person name="Salcher M."/>
            <person name="Ghai R."/>
            <person name="Kavagutti S V."/>
        </authorList>
    </citation>
    <scope>NUCLEOTIDE SEQUENCE</scope>
</reference>
<name>A0A6J6WAJ2_9ZZZZ</name>